<sequence length="256" mass="27108">MTNSTSTSTSNAHAHALPTRKRTVKPLPQAVPDDWDADDDESEDNSGNEGAGHGWTDTEQSCVKAGVPADERRDNARVWQEANAKAPMPDLIISPSSTCPGAFAPPSAAFKPALRILKRPSPSSSQPQSPSHSQARSPPGSGTVTPSGSQSRGSLAEREAQYLEARNRIFGPSSLMDQAEVERSSGLNARSDASAQCNHSREPTSVTVIRDPLGPPVESSSDQKAQLKGGFCERRRGRNTGQGDGVLCSSARPSRP</sequence>
<evidence type="ECO:0000313" key="3">
    <source>
        <dbReference type="EMBL" id="KIM64644.1"/>
    </source>
</evidence>
<feature type="domain" description="SUZ" evidence="2">
    <location>
        <begin position="87"/>
        <end position="174"/>
    </location>
</feature>
<name>A0A0C3E8E4_9AGAM</name>
<gene>
    <name evidence="3" type="ORF">SCLCIDRAFT_1213148</name>
</gene>
<dbReference type="EMBL" id="KN822027">
    <property type="protein sequence ID" value="KIM64644.1"/>
    <property type="molecule type" value="Genomic_DNA"/>
</dbReference>
<feature type="compositionally biased region" description="Polar residues" evidence="1">
    <location>
        <begin position="185"/>
        <end position="207"/>
    </location>
</feature>
<organism evidence="3 4">
    <name type="scientific">Scleroderma citrinum Foug A</name>
    <dbReference type="NCBI Taxonomy" id="1036808"/>
    <lineage>
        <taxon>Eukaryota</taxon>
        <taxon>Fungi</taxon>
        <taxon>Dikarya</taxon>
        <taxon>Basidiomycota</taxon>
        <taxon>Agaricomycotina</taxon>
        <taxon>Agaricomycetes</taxon>
        <taxon>Agaricomycetidae</taxon>
        <taxon>Boletales</taxon>
        <taxon>Sclerodermatineae</taxon>
        <taxon>Sclerodermataceae</taxon>
        <taxon>Scleroderma</taxon>
    </lineage>
</organism>
<dbReference type="InterPro" id="IPR024771">
    <property type="entry name" value="SUZ"/>
</dbReference>
<protein>
    <recommendedName>
        <fullName evidence="2">SUZ domain-containing protein</fullName>
    </recommendedName>
</protein>
<evidence type="ECO:0000256" key="1">
    <source>
        <dbReference type="SAM" id="MobiDB-lite"/>
    </source>
</evidence>
<dbReference type="OrthoDB" id="5373615at2759"/>
<dbReference type="Pfam" id="PF12752">
    <property type="entry name" value="SUZ"/>
    <property type="match status" value="1"/>
</dbReference>
<reference evidence="4" key="2">
    <citation type="submission" date="2015-01" db="EMBL/GenBank/DDBJ databases">
        <title>Evolutionary Origins and Diversification of the Mycorrhizal Mutualists.</title>
        <authorList>
            <consortium name="DOE Joint Genome Institute"/>
            <consortium name="Mycorrhizal Genomics Consortium"/>
            <person name="Kohler A."/>
            <person name="Kuo A."/>
            <person name="Nagy L.G."/>
            <person name="Floudas D."/>
            <person name="Copeland A."/>
            <person name="Barry K.W."/>
            <person name="Cichocki N."/>
            <person name="Veneault-Fourrey C."/>
            <person name="LaButti K."/>
            <person name="Lindquist E.A."/>
            <person name="Lipzen A."/>
            <person name="Lundell T."/>
            <person name="Morin E."/>
            <person name="Murat C."/>
            <person name="Riley R."/>
            <person name="Ohm R."/>
            <person name="Sun H."/>
            <person name="Tunlid A."/>
            <person name="Henrissat B."/>
            <person name="Grigoriev I.V."/>
            <person name="Hibbett D.S."/>
            <person name="Martin F."/>
        </authorList>
    </citation>
    <scope>NUCLEOTIDE SEQUENCE [LARGE SCALE GENOMIC DNA]</scope>
    <source>
        <strain evidence="4">Foug A</strain>
    </source>
</reference>
<feature type="compositionally biased region" description="Low complexity" evidence="1">
    <location>
        <begin position="100"/>
        <end position="113"/>
    </location>
</feature>
<dbReference type="PROSITE" id="PS51673">
    <property type="entry name" value="SUZ"/>
    <property type="match status" value="1"/>
</dbReference>
<keyword evidence="4" id="KW-1185">Reference proteome</keyword>
<feature type="compositionally biased region" description="Polar residues" evidence="1">
    <location>
        <begin position="140"/>
        <end position="153"/>
    </location>
</feature>
<feature type="compositionally biased region" description="Low complexity" evidence="1">
    <location>
        <begin position="120"/>
        <end position="139"/>
    </location>
</feature>
<evidence type="ECO:0000259" key="2">
    <source>
        <dbReference type="PROSITE" id="PS51673"/>
    </source>
</evidence>
<dbReference type="STRING" id="1036808.A0A0C3E8E4"/>
<accession>A0A0C3E8E4</accession>
<dbReference type="AlphaFoldDB" id="A0A0C3E8E4"/>
<feature type="compositionally biased region" description="Basic and acidic residues" evidence="1">
    <location>
        <begin position="155"/>
        <end position="167"/>
    </location>
</feature>
<feature type="compositionally biased region" description="Acidic residues" evidence="1">
    <location>
        <begin position="33"/>
        <end position="46"/>
    </location>
</feature>
<dbReference type="Proteomes" id="UP000053989">
    <property type="component" value="Unassembled WGS sequence"/>
</dbReference>
<dbReference type="InParanoid" id="A0A0C3E8E4"/>
<evidence type="ECO:0000313" key="4">
    <source>
        <dbReference type="Proteomes" id="UP000053989"/>
    </source>
</evidence>
<feature type="region of interest" description="Disordered" evidence="1">
    <location>
        <begin position="1"/>
        <end position="256"/>
    </location>
</feature>
<feature type="compositionally biased region" description="Low complexity" evidence="1">
    <location>
        <begin position="1"/>
        <end position="11"/>
    </location>
</feature>
<reference evidence="3 4" key="1">
    <citation type="submission" date="2014-04" db="EMBL/GenBank/DDBJ databases">
        <authorList>
            <consortium name="DOE Joint Genome Institute"/>
            <person name="Kuo A."/>
            <person name="Kohler A."/>
            <person name="Nagy L.G."/>
            <person name="Floudas D."/>
            <person name="Copeland A."/>
            <person name="Barry K.W."/>
            <person name="Cichocki N."/>
            <person name="Veneault-Fourrey C."/>
            <person name="LaButti K."/>
            <person name="Lindquist E.A."/>
            <person name="Lipzen A."/>
            <person name="Lundell T."/>
            <person name="Morin E."/>
            <person name="Murat C."/>
            <person name="Sun H."/>
            <person name="Tunlid A."/>
            <person name="Henrissat B."/>
            <person name="Grigoriev I.V."/>
            <person name="Hibbett D.S."/>
            <person name="Martin F."/>
            <person name="Nordberg H.P."/>
            <person name="Cantor M.N."/>
            <person name="Hua S.X."/>
        </authorList>
    </citation>
    <scope>NUCLEOTIDE SEQUENCE [LARGE SCALE GENOMIC DNA]</scope>
    <source>
        <strain evidence="3 4">Foug A</strain>
    </source>
</reference>
<dbReference type="HOGENOM" id="CLU_109005_0_0_1"/>
<proteinExistence type="predicted"/>